<feature type="region of interest" description="Disordered" evidence="1">
    <location>
        <begin position="1"/>
        <end position="63"/>
    </location>
</feature>
<evidence type="ECO:0000313" key="2">
    <source>
        <dbReference type="EMBL" id="EOY49056.1"/>
    </source>
</evidence>
<reference evidence="3" key="1">
    <citation type="journal article" date="2013" name="Genome Biol. Evol.">
        <title>The genome sequence of Streptomyces lividans 66 reveals a novel tRNA-dependent peptide biosynthetic system within a metal-related genomic island.</title>
        <authorList>
            <person name="Cruz-Morales P."/>
            <person name="Vijgenboom E."/>
            <person name="Iruegas-Bocardo F."/>
            <person name="Girard G."/>
            <person name="Yanez-Guerra L.A."/>
            <person name="Ramos-Aboites H.E."/>
            <person name="Pernodet J.L."/>
            <person name="Anne J."/>
            <person name="van Wezel G.P."/>
            <person name="Barona-Gomez F."/>
        </authorList>
    </citation>
    <scope>NUCLEOTIDE SEQUENCE [LARGE SCALE GENOMIC DNA]</scope>
    <source>
        <strain evidence="3">1326</strain>
    </source>
</reference>
<evidence type="ECO:0000313" key="3">
    <source>
        <dbReference type="Proteomes" id="UP000014062"/>
    </source>
</evidence>
<name>A0A7U9DWU1_STRLI</name>
<sequence>MKGAPQSVGGAACAPRVRLAETHARTPGHRRGTVNSRTTTAKTTRMRPRNAPLGSPTRPQLPW</sequence>
<protein>
    <submittedName>
        <fullName evidence="2">Uncharacterized protein</fullName>
    </submittedName>
</protein>
<evidence type="ECO:0000256" key="1">
    <source>
        <dbReference type="SAM" id="MobiDB-lite"/>
    </source>
</evidence>
<proteinExistence type="predicted"/>
<feature type="compositionally biased region" description="Polar residues" evidence="1">
    <location>
        <begin position="33"/>
        <end position="43"/>
    </location>
</feature>
<dbReference type="AlphaFoldDB" id="A0A7U9DWU1"/>
<dbReference type="EMBL" id="CM001889">
    <property type="protein sequence ID" value="EOY49056.1"/>
    <property type="molecule type" value="Genomic_DNA"/>
</dbReference>
<organism evidence="2 3">
    <name type="scientific">Streptomyces lividans 1326</name>
    <dbReference type="NCBI Taxonomy" id="1200984"/>
    <lineage>
        <taxon>Bacteria</taxon>
        <taxon>Bacillati</taxon>
        <taxon>Actinomycetota</taxon>
        <taxon>Actinomycetes</taxon>
        <taxon>Kitasatosporales</taxon>
        <taxon>Streptomycetaceae</taxon>
        <taxon>Streptomyces</taxon>
    </lineage>
</organism>
<accession>A0A7U9DWU1</accession>
<gene>
    <name evidence="2" type="ORF">SLI_4346</name>
</gene>
<dbReference type="Proteomes" id="UP000014062">
    <property type="component" value="Chromosome"/>
</dbReference>